<dbReference type="Pfam" id="PF25033">
    <property type="entry name" value="VPS13_M"/>
    <property type="match status" value="1"/>
</dbReference>
<accession>A0A6G1A8V2</accession>
<evidence type="ECO:0000256" key="3">
    <source>
        <dbReference type="ARBA" id="ARBA00023055"/>
    </source>
</evidence>
<comment type="caution">
    <text evidence="8">The sequence shown here is derived from an EMBL/GenBank/DDBJ whole genome shotgun (WGS) entry which is preliminary data.</text>
</comment>
<dbReference type="Pfam" id="PF12624">
    <property type="entry name" value="VPS13_N"/>
    <property type="match status" value="1"/>
</dbReference>
<feature type="non-terminal residue" evidence="8">
    <location>
        <position position="3088"/>
    </location>
</feature>
<feature type="domain" description="Vacuolar protein sorting-associated protein 13 VPS13 adaptor binding" evidence="7">
    <location>
        <begin position="1685"/>
        <end position="1769"/>
    </location>
</feature>
<dbReference type="Pfam" id="PF25036">
    <property type="entry name" value="VPS13_VAB"/>
    <property type="match status" value="1"/>
</dbReference>
<comment type="similarity">
    <text evidence="1">Belongs to the VPS13 family.</text>
</comment>
<proteinExistence type="inferred from homology"/>
<feature type="non-terminal residue" evidence="8">
    <location>
        <position position="1"/>
    </location>
</feature>
<protein>
    <submittedName>
        <fullName evidence="8">VP13B protein</fullName>
    </submittedName>
</protein>
<dbReference type="InterPro" id="IPR026854">
    <property type="entry name" value="VPS13_N"/>
</dbReference>
<feature type="compositionally biased region" description="Polar residues" evidence="4">
    <location>
        <begin position="323"/>
        <end position="350"/>
    </location>
</feature>
<dbReference type="EMBL" id="VOAJ01006433">
    <property type="protein sequence ID" value="KAF0872004.1"/>
    <property type="molecule type" value="Genomic_DNA"/>
</dbReference>
<gene>
    <name evidence="8" type="primary">Vps13b</name>
    <name evidence="8" type="ORF">FOF47_R10856</name>
</gene>
<dbReference type="PANTHER" id="PTHR12517">
    <property type="entry name" value="VACUOLAR PROTEIN SORTING-ASSOCIATED PROTEIN 13B"/>
    <property type="match status" value="1"/>
</dbReference>
<evidence type="ECO:0000256" key="4">
    <source>
        <dbReference type="SAM" id="MobiDB-lite"/>
    </source>
</evidence>
<dbReference type="InterPro" id="IPR039782">
    <property type="entry name" value="VPS13B"/>
</dbReference>
<feature type="compositionally biased region" description="Polar residues" evidence="4">
    <location>
        <begin position="360"/>
        <end position="372"/>
    </location>
</feature>
<feature type="domain" description="VPS13-like middle region" evidence="6">
    <location>
        <begin position="615"/>
        <end position="1626"/>
    </location>
</feature>
<dbReference type="Proteomes" id="UP000475037">
    <property type="component" value="Unassembled WGS sequence"/>
</dbReference>
<reference evidence="8 9" key="1">
    <citation type="submission" date="2019-11" db="EMBL/GenBank/DDBJ databases">
        <authorList>
            <person name="Yang C."/>
            <person name="Li F."/>
        </authorList>
    </citation>
    <scope>NUCLEOTIDE SEQUENCE [LARGE SCALE GENOMIC DNA]</scope>
    <source>
        <strain evidence="8">KB4526</strain>
        <tissue evidence="8">Muscle</tissue>
    </source>
</reference>
<keyword evidence="9" id="KW-1185">Reference proteome</keyword>
<evidence type="ECO:0000256" key="2">
    <source>
        <dbReference type="ARBA" id="ARBA00022448"/>
    </source>
</evidence>
<name>A0A6G1A8V2_CROCR</name>
<keyword evidence="3" id="KW-0445">Lipid transport</keyword>
<feature type="domain" description="Chorein N-terminal" evidence="5">
    <location>
        <begin position="2"/>
        <end position="606"/>
    </location>
</feature>
<dbReference type="InterPro" id="IPR056747">
    <property type="entry name" value="VPS13-like_M"/>
</dbReference>
<dbReference type="GO" id="GO:0006869">
    <property type="term" value="P:lipid transport"/>
    <property type="evidence" value="ECO:0007669"/>
    <property type="project" value="UniProtKB-KW"/>
</dbReference>
<feature type="compositionally biased region" description="Polar residues" evidence="4">
    <location>
        <begin position="840"/>
        <end position="854"/>
    </location>
</feature>
<feature type="region of interest" description="Disordered" evidence="4">
    <location>
        <begin position="916"/>
        <end position="937"/>
    </location>
</feature>
<feature type="compositionally biased region" description="Basic and acidic residues" evidence="4">
    <location>
        <begin position="823"/>
        <end position="834"/>
    </location>
</feature>
<evidence type="ECO:0000313" key="9">
    <source>
        <dbReference type="Proteomes" id="UP000475037"/>
    </source>
</evidence>
<feature type="region of interest" description="Disordered" evidence="4">
    <location>
        <begin position="301"/>
        <end position="372"/>
    </location>
</feature>
<keyword evidence="2" id="KW-0813">Transport</keyword>
<evidence type="ECO:0000259" key="5">
    <source>
        <dbReference type="Pfam" id="PF12624"/>
    </source>
</evidence>
<evidence type="ECO:0000313" key="8">
    <source>
        <dbReference type="EMBL" id="KAF0872004.1"/>
    </source>
</evidence>
<dbReference type="InterPro" id="IPR009543">
    <property type="entry name" value="VPS13_VAB"/>
</dbReference>
<feature type="compositionally biased region" description="Basic and acidic residues" evidence="4">
    <location>
        <begin position="918"/>
        <end position="929"/>
    </location>
</feature>
<evidence type="ECO:0000256" key="1">
    <source>
        <dbReference type="ARBA" id="ARBA00006545"/>
    </source>
</evidence>
<sequence>GAVLLCSVQGLAVNIDPVLYTWLIYQPQKRTSRHMQQQPVVAVPLMPISRRKEDEMSVGSAPLAKQQSYQASEYASSPIKTKTVTESRPLSVPVKAMLNISEGCSSPEERMKEFIGIVWNAVKSLTLQLEVQSCCVFIPNDSLPSPSTIVSGDIPGTVRSWYHGQTNMPGMLVLCLPQVKIISAGHKYMEPLQEIPFVIPRPILEEGNAFPWTISLHHFSMYTLFGKQVTLCLVEPMGCTSTLAVTSQKLLSTGPDTRHSFVVCLHVDLESLQIKCSNPQVQLFYELTEIMNKVWNKIQRRGNPSPSSAYPETVAGPVPGSPVRSSVGTAPPDTSTCSPSADVGTTTEGDSVQAGDDSPFSDSVTLEQTTSNIGGSSGRVSLWMQWVLPKITIKLFAPDPENKGTELCMVSELEDLSASIDVQDVYTKVKCKIESFNIDHYRSSLGEECWSLGQCGGVFLSCTDKLNRRTLLVRPISKQDPFSNCSGFFPSTTAKLLDGSHQQHGFLSLTYTKAVTKNVRHKLTSRSERRSFHKLSEGLTDGSPHFLHEILLSAQAFDIVLCFPLLNAIASIFQAKLPRTQKEKRKSPGQPTRSHTLTSRNLPLIYINTSVIRIFVPKTQEIRPRIEVNQAAREDTLVLKIGSVAMAPQADNPLGRSVLRKDIYQRALNLGILRDPGSEIEDRQYQIDLQSINIGTAQWDQLKPEKESGTGGVLTENERNSQNPALEWNMASSIRRHQERRAILTPILTDFSVRITGAPAIIFTKVISPENMHTEEILVCGHSLEVNITTNLDFFLSVAQVQLLHQLIVANMTGLEPSSKATEISKQEQKKTDAFDGNVAETSSRYSGAQDSGIGSDSVKIRIVQIEQHSGTSQHRIARPSRQSSIVKNLNFIPFDIFITASKISLMTYSCTAIPKSKSQEHKDDEKTGKSSLNLPEVDSDVAKPSQACISTVTAEDLLSSSVSFPSGKKVGVISLESLHASTRSSARQALGITIVRQPGRRGTGDLQLEPFLYFIVSQPSLLLSCHHRKQRVEISIFDAVLKGVASDYKCTDPGKTLPESLDYCKVWLQTVPGEIDSKSGIPPSLVTLQIKDFLNGPADINLDISKPLKANLSFTKLDQINHFLKKIRSVHSKETSTPSDTVSNKDEFPASKCYRGKLSKSKVHGEGAQKIPFQENLWRTISCFQKVSVHTTQIVVSMETIPHPSKPCLLASLSTLRGSLNVRAAPKIPGIILGSSFLLSISDFLLKTSLKERNRILIGPCCATVNLEAKWCKHSGNPGPEQSIPKISIDLRGGLLQVFWGQEHLNCLVLLHELLNGYLNQEGNFAVHVPEAVPQMPSPVEKNQMFKSEQSSDDLRTGLFQYIRDAEPLKMPGVYEVLFYNETEDSPGMMLWRYPEPRVLTLVRITPVPFNTTEDPDISTADLGDMLQIPCSLEYWDELEKVFVAFQEFSLSESKVCELQLPDINLVNDQKKLVSSDLWRIVLNSSQNGADDQSSASESGSQSTCDQLVTPTALAACTRVDSCFTPWFVPSLCISFQFAHLEFHLCHHLDQLGTAPPQYLHPFISDKNVPSELEYMIIAFKEPHLYLRQWNNSSVCQEIRFSAQADCKLLECRNVTMQSVVKPFSIFGQIAVAHDAAEKLLDCSVIVDSICVNFGQHVVHSLNTAVQAWQQNKCPEVEELVFSHFVICNDTQETLRFGQVDTDENILLASLHSHQYSWRSHKSPQLLHICIEGWGNWRWSEPFSVDHAGTFIRTIQYKGRTASLIIKVQQLNGVQKQIIICGRQIICSYLSQSIELKVVQHYIGQDGQAVIREHFDCLTAKEKLPSYILENSELTELCVKAKGDEDWSRDVCLESKSPEYSIVIQVPSSKSSIFYVWCTVLTLEPNSQVQQRMIVFSPLFIMRSHLPDPIIIHLEKRSLGLSETQIIPGKGQEKPLQNIEPDLVHHLTFQAREEDDPSHCAVPISTSLIKQIATKVHPGGTVNQILDEFYGLEKSLQPIWPYNKKDSDRNEQLSQWDSPMRVKLSIWKPYVRTLLIELLPWALLINQSNWDLWLFEGEKIVLQVPAGKIIIPPNFQEAFQIGIYWANTNTVHKSVAIKLVHNLTSPKWKDGGNGEVVSLDEEGFVDAEIRLGAFPGHQKLCQFCISSMVQQGIQILQIEDKTMIINNMPYQIFYKPQLSVSKSHSGTEYFHVPDSTTFSICPGREQPAVKSSSLPCWDLMPDISQSPLDASLLQKQILLAFSPASGASGSQCWSLPAIVRHEFPRQSVAVPIGSCGENGFCTRAVALTYQEHFGVTYLTLSEDPSPRIIFHNRCPVTILIKENIKVCNNAFFFFFLKTPKFEVYCRRIPSECSIHHELYHQISSYPDCKTKDLLPSLFLRVDSLEDTATEWSDAIDINSQGTQVVFLTGFGYVYVDIVPQCGTVFITVAPEGKMGPILTTTNRTLEKIVTFKMFITQLSLVVFDDLTHHRVSSELLRLTLDNVFLQMAPMTGQLPGEEAPTAPLQPHRVEVYCGDLQLDNQLYNKSNFHFAVLVCQGEKPEPTQCPRMQSLLVSSRELEEYKKSCFIKLCLTLTEGKSFLFDDINEFSFELKPARLYVEDTFVYYIRTLFQTYLPDSTLAGPPEGLAGGKQVLPVQVRQHARALVNPVKLRKLVIEPVNLLVSVHASLKLYIASDHTPLSFSVFERGPVFTTARQLVHALAMHYAAGALFRAGWVVGSLEILGSPASLVRSVGNGIADFFRLPYEGLTRGPGAFVSGVSRGTTSFVKHISKGTLTSITNLATSLARNMDRLSLDEEHYNRQEEWRRQLPESLGEGLRQGLSHLGISLLGAVAGIVDQPMQNFQRTSDAQASAGHKAKGVISGVGKGIMGVFTKPIGGAAELVSQTGYGILHGAGLSQLPKQRYQPSDLHADRAPNSHVKYVWKMLQSLGRPEVHMALDVVLVRGSGQEHEGCLLLTSEVLFVVSVSEDTQQQAFPVTEIDCAQDSKQNNLLIVQLRQPRVACDVEVDGARERLSEQQYNRLVDYITKTSCHLAPSCSSMPTACPVVAVEPLPSTVKTYHYMVDPHFAQVFISKFNMVKNKALRKGFP</sequence>
<evidence type="ECO:0000259" key="7">
    <source>
        <dbReference type="Pfam" id="PF25036"/>
    </source>
</evidence>
<dbReference type="PANTHER" id="PTHR12517:SF0">
    <property type="entry name" value="INTERMEMBRANE LIPID TRANSFER PROTEIN VPS13B"/>
    <property type="match status" value="1"/>
</dbReference>
<organism evidence="8 9">
    <name type="scientific">Crocuta crocuta</name>
    <name type="common">Spotted hyena</name>
    <dbReference type="NCBI Taxonomy" id="9678"/>
    <lineage>
        <taxon>Eukaryota</taxon>
        <taxon>Metazoa</taxon>
        <taxon>Chordata</taxon>
        <taxon>Craniata</taxon>
        <taxon>Vertebrata</taxon>
        <taxon>Euteleostomi</taxon>
        <taxon>Mammalia</taxon>
        <taxon>Eutheria</taxon>
        <taxon>Laurasiatheria</taxon>
        <taxon>Carnivora</taxon>
        <taxon>Feliformia</taxon>
        <taxon>Hyaenidae</taxon>
        <taxon>Crocuta</taxon>
    </lineage>
</organism>
<feature type="region of interest" description="Disordered" evidence="4">
    <location>
        <begin position="818"/>
        <end position="854"/>
    </location>
</feature>
<evidence type="ECO:0000259" key="6">
    <source>
        <dbReference type="Pfam" id="PF25033"/>
    </source>
</evidence>